<dbReference type="EMBL" id="QGMK01000947">
    <property type="protein sequence ID" value="TVY75802.1"/>
    <property type="molecule type" value="Genomic_DNA"/>
</dbReference>
<feature type="domain" description="Heterokaryon incompatibility" evidence="1">
    <location>
        <begin position="33"/>
        <end position="164"/>
    </location>
</feature>
<name>A0A8T9C1G3_9HELO</name>
<keyword evidence="3" id="KW-1185">Reference proteome</keyword>
<proteinExistence type="predicted"/>
<dbReference type="InterPro" id="IPR010730">
    <property type="entry name" value="HET"/>
</dbReference>
<reference evidence="2 3" key="1">
    <citation type="submission" date="2018-05" db="EMBL/GenBank/DDBJ databases">
        <title>Genome sequencing and assembly of the regulated plant pathogen Lachnellula willkommii and related sister species for the development of diagnostic species identification markers.</title>
        <authorList>
            <person name="Giroux E."/>
            <person name="Bilodeau G."/>
        </authorList>
    </citation>
    <scope>NUCLEOTIDE SEQUENCE [LARGE SCALE GENOMIC DNA]</scope>
    <source>
        <strain evidence="2 3">CBS 268.59</strain>
    </source>
</reference>
<accession>A0A8T9C1G3</accession>
<evidence type="ECO:0000259" key="1">
    <source>
        <dbReference type="Pfam" id="PF06985"/>
    </source>
</evidence>
<gene>
    <name evidence="2" type="primary">het-6_4</name>
    <name evidence="2" type="ORF">LSUE1_G004761</name>
</gene>
<dbReference type="AlphaFoldDB" id="A0A8T9C1G3"/>
<organism evidence="2 3">
    <name type="scientific">Lachnellula suecica</name>
    <dbReference type="NCBI Taxonomy" id="602035"/>
    <lineage>
        <taxon>Eukaryota</taxon>
        <taxon>Fungi</taxon>
        <taxon>Dikarya</taxon>
        <taxon>Ascomycota</taxon>
        <taxon>Pezizomycotina</taxon>
        <taxon>Leotiomycetes</taxon>
        <taxon>Helotiales</taxon>
        <taxon>Lachnaceae</taxon>
        <taxon>Lachnellula</taxon>
    </lineage>
</organism>
<dbReference type="Proteomes" id="UP000469558">
    <property type="component" value="Unassembled WGS sequence"/>
</dbReference>
<evidence type="ECO:0000313" key="2">
    <source>
        <dbReference type="EMBL" id="TVY75802.1"/>
    </source>
</evidence>
<dbReference type="PANTHER" id="PTHR24148:SF73">
    <property type="entry name" value="HET DOMAIN PROTEIN (AFU_ORTHOLOGUE AFUA_8G01020)"/>
    <property type="match status" value="1"/>
</dbReference>
<evidence type="ECO:0000313" key="3">
    <source>
        <dbReference type="Proteomes" id="UP000469558"/>
    </source>
</evidence>
<dbReference type="OrthoDB" id="3474371at2759"/>
<dbReference type="InterPro" id="IPR052895">
    <property type="entry name" value="HetReg/Transcr_Mod"/>
</dbReference>
<comment type="caution">
    <text evidence="2">The sequence shown here is derived from an EMBL/GenBank/DDBJ whole genome shotgun (WGS) entry which is preliminary data.</text>
</comment>
<dbReference type="Pfam" id="PF06985">
    <property type="entry name" value="HET"/>
    <property type="match status" value="1"/>
</dbReference>
<protein>
    <submittedName>
        <fullName evidence="2">Heterokaryon incompatibility protein 6 OR allele</fullName>
    </submittedName>
</protein>
<dbReference type="PANTHER" id="PTHR24148">
    <property type="entry name" value="ANKYRIN REPEAT DOMAIN-CONTAINING PROTEIN 39 HOMOLOG-RELATED"/>
    <property type="match status" value="1"/>
</dbReference>
<sequence>MADECAALCCNGGKEEVVAEDEQKIKSIIPAQALSYVWGPQHPRRLIELDGKPCEVGENLYQALVHLRPQSESRLLWVDALCINQLDLDERNHQVAQMGNIYSQAARVVTWLGLSDAKTSEAIRFLQIAHTPERFSWNYVRGAAISVRHLFGLPYWKRLWIVQEVLMANDLTFVCGKQTFSMHHIKNFLESMDPIKTHPLAFLQNSNPARLLRDYQSFAKTDPARLESDYNVRFHVPGRQTPSLSLMGLCLCYGDSLCEDNRDRIFGLHQLMKYCCRKANPIDYQKSAYAIYHSALKHHITMHVSGIAWDERDENYEIRKYESFHRALGITPANILEFGVASDPEPETPDVMIVGQLNSRIAFVSRPLDSRNTCTTRKFPRRSQIPPLPIRNRAILQLCYKTYSDTFSSQGSQGVTRELDLVCSLAQTTSYSSASYNTSTVHHESDHFEGKLHKFKDWLLPTNIKKDGKTSPQLFYQSLHQAQLRAVGFNCRIAVSSTGVMYFVPPQTEVRKAFSCGATKHGIEKSSPSSWRLAAQSLDLQP</sequence>